<comment type="caution">
    <text evidence="10">The sequence shown here is derived from an EMBL/GenBank/DDBJ whole genome shotgun (WGS) entry which is preliminary data.</text>
</comment>
<evidence type="ECO:0000256" key="8">
    <source>
        <dbReference type="ARBA" id="ARBA00023136"/>
    </source>
</evidence>
<dbReference type="Pfam" id="PF01040">
    <property type="entry name" value="UbiA"/>
    <property type="match status" value="1"/>
</dbReference>
<dbReference type="Gene3D" id="1.10.357.140">
    <property type="entry name" value="UbiA prenyltransferase"/>
    <property type="match status" value="1"/>
</dbReference>
<dbReference type="InterPro" id="IPR000537">
    <property type="entry name" value="UbiA_prenyltransferase"/>
</dbReference>
<evidence type="ECO:0000256" key="6">
    <source>
        <dbReference type="ARBA" id="ARBA00022692"/>
    </source>
</evidence>
<evidence type="ECO:0000256" key="4">
    <source>
        <dbReference type="ARBA" id="ARBA00022475"/>
    </source>
</evidence>
<evidence type="ECO:0000313" key="10">
    <source>
        <dbReference type="EMBL" id="MBT2988773.1"/>
    </source>
</evidence>
<feature type="transmembrane region" description="Helical" evidence="9">
    <location>
        <begin position="39"/>
        <end position="60"/>
    </location>
</feature>
<dbReference type="InterPro" id="IPR044878">
    <property type="entry name" value="UbiA_sf"/>
</dbReference>
<organism evidence="10 11">
    <name type="scientific">Candidatus Thiodiazotropha taylori</name>
    <dbReference type="NCBI Taxonomy" id="2792791"/>
    <lineage>
        <taxon>Bacteria</taxon>
        <taxon>Pseudomonadati</taxon>
        <taxon>Pseudomonadota</taxon>
        <taxon>Gammaproteobacteria</taxon>
        <taxon>Chromatiales</taxon>
        <taxon>Sedimenticolaceae</taxon>
        <taxon>Candidatus Thiodiazotropha</taxon>
    </lineage>
</organism>
<dbReference type="CDD" id="cd13962">
    <property type="entry name" value="PT_UbiA_UBIAD1"/>
    <property type="match status" value="1"/>
</dbReference>
<name>A0A944QSE3_9GAMM</name>
<accession>A0A944QSE3</accession>
<dbReference type="PANTHER" id="PTHR13929:SF0">
    <property type="entry name" value="UBIA PRENYLTRANSFERASE DOMAIN-CONTAINING PROTEIN 1"/>
    <property type="match status" value="1"/>
</dbReference>
<feature type="transmembrane region" description="Helical" evidence="9">
    <location>
        <begin position="146"/>
        <end position="167"/>
    </location>
</feature>
<feature type="transmembrane region" description="Helical" evidence="9">
    <location>
        <begin position="281"/>
        <end position="300"/>
    </location>
</feature>
<keyword evidence="6 9" id="KW-0812">Transmembrane</keyword>
<reference evidence="10 11" key="1">
    <citation type="submission" date="2021-05" db="EMBL/GenBank/DDBJ databases">
        <title>Genetic and Functional Diversity in Clade A Lucinid endosymbionts from the Bahamas.</title>
        <authorList>
            <person name="Giani N.M."/>
            <person name="Engel A.S."/>
            <person name="Campbell B.J."/>
        </authorList>
    </citation>
    <scope>NUCLEOTIDE SEQUENCE [LARGE SCALE GENOMIC DNA]</scope>
    <source>
        <strain evidence="10">LUC16012Gg_MoonRockCtena</strain>
    </source>
</reference>
<evidence type="ECO:0000256" key="3">
    <source>
        <dbReference type="ARBA" id="ARBA00022428"/>
    </source>
</evidence>
<evidence type="ECO:0000256" key="7">
    <source>
        <dbReference type="ARBA" id="ARBA00022989"/>
    </source>
</evidence>
<dbReference type="GO" id="GO:0004659">
    <property type="term" value="F:prenyltransferase activity"/>
    <property type="evidence" value="ECO:0007669"/>
    <property type="project" value="InterPro"/>
</dbReference>
<evidence type="ECO:0000256" key="5">
    <source>
        <dbReference type="ARBA" id="ARBA00022679"/>
    </source>
</evidence>
<keyword evidence="3" id="KW-0474">Menaquinone biosynthesis</keyword>
<feature type="transmembrane region" description="Helical" evidence="9">
    <location>
        <begin position="219"/>
        <end position="238"/>
    </location>
</feature>
<feature type="transmembrane region" description="Helical" evidence="9">
    <location>
        <begin position="120"/>
        <end position="139"/>
    </location>
</feature>
<dbReference type="PIRSF" id="PIRSF005355">
    <property type="entry name" value="UBIAD1"/>
    <property type="match status" value="1"/>
</dbReference>
<proteinExistence type="predicted"/>
<evidence type="ECO:0000313" key="11">
    <source>
        <dbReference type="Proteomes" id="UP000770889"/>
    </source>
</evidence>
<dbReference type="GO" id="GO:0009234">
    <property type="term" value="P:menaquinone biosynthetic process"/>
    <property type="evidence" value="ECO:0007669"/>
    <property type="project" value="UniProtKB-KW"/>
</dbReference>
<feature type="transmembrane region" description="Helical" evidence="9">
    <location>
        <begin position="12"/>
        <end position="33"/>
    </location>
</feature>
<gene>
    <name evidence="10" type="ORF">KME65_07380</name>
</gene>
<keyword evidence="8 9" id="KW-0472">Membrane</keyword>
<keyword evidence="5" id="KW-0808">Transferase</keyword>
<dbReference type="InterPro" id="IPR026046">
    <property type="entry name" value="UBIAD1"/>
</dbReference>
<protein>
    <submittedName>
        <fullName evidence="10">Prenyltransferase</fullName>
    </submittedName>
</protein>
<comment type="subcellular location">
    <subcellularLocation>
        <location evidence="1">Membrane</location>
        <topology evidence="1">Multi-pass membrane protein</topology>
    </subcellularLocation>
</comment>
<evidence type="ECO:0000256" key="9">
    <source>
        <dbReference type="SAM" id="Phobius"/>
    </source>
</evidence>
<comment type="pathway">
    <text evidence="2">Quinol/quinone metabolism; menaquinone biosynthesis.</text>
</comment>
<keyword evidence="7 9" id="KW-1133">Transmembrane helix</keyword>
<dbReference type="Proteomes" id="UP000770889">
    <property type="component" value="Unassembled WGS sequence"/>
</dbReference>
<feature type="transmembrane region" description="Helical" evidence="9">
    <location>
        <begin position="92"/>
        <end position="114"/>
    </location>
</feature>
<sequence length="301" mass="32486">MTMIPFPVVGVVRPNFLVLTPVCISLGLASVLLSNHTVAWNLFAVVLLGALAAHISVNALNEYTDYHSGLDFKTERTPFSGGSGTLVIQPRLAPYALGVGLASLLITLLSGLYLLQHAGWGLIPIGLLGVLIILTYTSWINRHRLLVLVAPGLGFGPLMVVGTHYALTAEYSTTALLLSAVPFFLVNNLLLLNQIPDVDADRSVGRDNYAMAWSTAKSAWLYLVFSLLSYLVIILGVLLETLPAGALLGLLTAVIVYQVFNGVRRYEGDVEQLVPCLGKNVLVTLATPFLIFLGIMINFIR</sequence>
<feature type="transmembrane region" description="Helical" evidence="9">
    <location>
        <begin position="173"/>
        <end position="192"/>
    </location>
</feature>
<dbReference type="AlphaFoldDB" id="A0A944QSE3"/>
<dbReference type="EMBL" id="JAHHGM010000005">
    <property type="protein sequence ID" value="MBT2988773.1"/>
    <property type="molecule type" value="Genomic_DNA"/>
</dbReference>
<feature type="transmembrane region" description="Helical" evidence="9">
    <location>
        <begin position="244"/>
        <end position="260"/>
    </location>
</feature>
<dbReference type="GO" id="GO:0042371">
    <property type="term" value="P:vitamin K biosynthetic process"/>
    <property type="evidence" value="ECO:0007669"/>
    <property type="project" value="TreeGrafter"/>
</dbReference>
<dbReference type="GO" id="GO:0016020">
    <property type="term" value="C:membrane"/>
    <property type="evidence" value="ECO:0007669"/>
    <property type="project" value="UniProtKB-SubCell"/>
</dbReference>
<keyword evidence="4" id="KW-1003">Cell membrane</keyword>
<evidence type="ECO:0000256" key="2">
    <source>
        <dbReference type="ARBA" id="ARBA00004863"/>
    </source>
</evidence>
<evidence type="ECO:0000256" key="1">
    <source>
        <dbReference type="ARBA" id="ARBA00004141"/>
    </source>
</evidence>
<dbReference type="PANTHER" id="PTHR13929">
    <property type="entry name" value="1,4-DIHYDROXY-2-NAPHTHOATE OCTAPRENYLTRANSFERASE"/>
    <property type="match status" value="1"/>
</dbReference>